<evidence type="ECO:0000313" key="1">
    <source>
        <dbReference type="EMBL" id="QDU88377.1"/>
    </source>
</evidence>
<dbReference type="AlphaFoldDB" id="A0A518DA61"/>
<gene>
    <name evidence="1" type="ORF">Pla175_17530</name>
</gene>
<dbReference type="EMBL" id="CP036291">
    <property type="protein sequence ID" value="QDU88377.1"/>
    <property type="molecule type" value="Genomic_DNA"/>
</dbReference>
<reference evidence="1 2" key="1">
    <citation type="submission" date="2019-02" db="EMBL/GenBank/DDBJ databases">
        <title>Deep-cultivation of Planctomycetes and their phenomic and genomic characterization uncovers novel biology.</title>
        <authorList>
            <person name="Wiegand S."/>
            <person name="Jogler M."/>
            <person name="Boedeker C."/>
            <person name="Pinto D."/>
            <person name="Vollmers J."/>
            <person name="Rivas-Marin E."/>
            <person name="Kohn T."/>
            <person name="Peeters S.H."/>
            <person name="Heuer A."/>
            <person name="Rast P."/>
            <person name="Oberbeckmann S."/>
            <person name="Bunk B."/>
            <person name="Jeske O."/>
            <person name="Meyerdierks A."/>
            <person name="Storesund J.E."/>
            <person name="Kallscheuer N."/>
            <person name="Luecker S."/>
            <person name="Lage O.M."/>
            <person name="Pohl T."/>
            <person name="Merkel B.J."/>
            <person name="Hornburger P."/>
            <person name="Mueller R.-W."/>
            <person name="Bruemmer F."/>
            <person name="Labrenz M."/>
            <person name="Spormann A.M."/>
            <person name="Op den Camp H."/>
            <person name="Overmann J."/>
            <person name="Amann R."/>
            <person name="Jetten M.S.M."/>
            <person name="Mascher T."/>
            <person name="Medema M.H."/>
            <person name="Devos D.P."/>
            <person name="Kaster A.-K."/>
            <person name="Ovreas L."/>
            <person name="Rohde M."/>
            <person name="Galperin M.Y."/>
            <person name="Jogler C."/>
        </authorList>
    </citation>
    <scope>NUCLEOTIDE SEQUENCE [LARGE SCALE GENOMIC DNA]</scope>
    <source>
        <strain evidence="1 2">Pla175</strain>
    </source>
</reference>
<organism evidence="1 2">
    <name type="scientific">Pirellulimonas nuda</name>
    <dbReference type="NCBI Taxonomy" id="2528009"/>
    <lineage>
        <taxon>Bacteria</taxon>
        <taxon>Pseudomonadati</taxon>
        <taxon>Planctomycetota</taxon>
        <taxon>Planctomycetia</taxon>
        <taxon>Pirellulales</taxon>
        <taxon>Lacipirellulaceae</taxon>
        <taxon>Pirellulimonas</taxon>
    </lineage>
</organism>
<name>A0A518DA61_9BACT</name>
<evidence type="ECO:0000313" key="2">
    <source>
        <dbReference type="Proteomes" id="UP000317429"/>
    </source>
</evidence>
<dbReference type="Proteomes" id="UP000317429">
    <property type="component" value="Chromosome"/>
</dbReference>
<accession>A0A518DA61</accession>
<sequence>MTIPATDPDRDRAVRIVAIFSALIHAWESDNFSAAARAKENLSELGVKVTLPKRIRKQKQVGEQ</sequence>
<dbReference type="KEGG" id="pnd:Pla175_17530"/>
<protein>
    <submittedName>
        <fullName evidence="1">Uncharacterized protein</fullName>
    </submittedName>
</protein>
<proteinExistence type="predicted"/>
<keyword evidence="2" id="KW-1185">Reference proteome</keyword>